<keyword evidence="8 10" id="KW-0472">Membrane</keyword>
<name>A0AA39TZZ3_ARMTA</name>
<feature type="transmembrane region" description="Helical" evidence="10">
    <location>
        <begin position="246"/>
        <end position="270"/>
    </location>
</feature>
<keyword evidence="4 10" id="KW-0812">Transmembrane</keyword>
<evidence type="ECO:0000256" key="5">
    <source>
        <dbReference type="ARBA" id="ARBA00022729"/>
    </source>
</evidence>
<evidence type="ECO:0000256" key="1">
    <source>
        <dbReference type="ARBA" id="ARBA00004115"/>
    </source>
</evidence>
<keyword evidence="14" id="KW-1185">Reference proteome</keyword>
<evidence type="ECO:0000256" key="9">
    <source>
        <dbReference type="ARBA" id="ARBA00023316"/>
    </source>
</evidence>
<reference evidence="13" key="1">
    <citation type="submission" date="2023-06" db="EMBL/GenBank/DDBJ databases">
        <authorList>
            <consortium name="Lawrence Berkeley National Laboratory"/>
            <person name="Ahrendt S."/>
            <person name="Sahu N."/>
            <person name="Indic B."/>
            <person name="Wong-Bajracharya J."/>
            <person name="Merenyi Z."/>
            <person name="Ke H.-M."/>
            <person name="Monk M."/>
            <person name="Kocsube S."/>
            <person name="Drula E."/>
            <person name="Lipzen A."/>
            <person name="Balint B."/>
            <person name="Henrissat B."/>
            <person name="Andreopoulos B."/>
            <person name="Martin F.M."/>
            <person name="Harder C.B."/>
            <person name="Rigling D."/>
            <person name="Ford K.L."/>
            <person name="Foster G.D."/>
            <person name="Pangilinan J."/>
            <person name="Papanicolaou A."/>
            <person name="Barry K."/>
            <person name="LaButti K."/>
            <person name="Viragh M."/>
            <person name="Koriabine M."/>
            <person name="Yan M."/>
            <person name="Riley R."/>
            <person name="Champramary S."/>
            <person name="Plett K.L."/>
            <person name="Tsai I.J."/>
            <person name="Slot J."/>
            <person name="Sipos G."/>
            <person name="Plett J."/>
            <person name="Nagy L.G."/>
            <person name="Grigoriev I.V."/>
        </authorList>
    </citation>
    <scope>NUCLEOTIDE SEQUENCE</scope>
    <source>
        <strain evidence="13">CCBAS 213</strain>
    </source>
</reference>
<keyword evidence="9" id="KW-0961">Cell wall biogenesis/degradation</keyword>
<feature type="domain" description="V-type proton ATPase subunit S1/VOA1 transmembrane" evidence="12">
    <location>
        <begin position="245"/>
        <end position="283"/>
    </location>
</feature>
<dbReference type="PANTHER" id="PTHR28285">
    <property type="entry name" value="PROTEIN BIG1"/>
    <property type="match status" value="1"/>
</dbReference>
<evidence type="ECO:0000256" key="6">
    <source>
        <dbReference type="ARBA" id="ARBA00022824"/>
    </source>
</evidence>
<dbReference type="RefSeq" id="XP_060338064.1">
    <property type="nucleotide sequence ID" value="XM_060466966.1"/>
</dbReference>
<feature type="chain" id="PRO_5041256462" description="Protein BIG1" evidence="11">
    <location>
        <begin position="17"/>
        <end position="296"/>
    </location>
</feature>
<evidence type="ECO:0000256" key="11">
    <source>
        <dbReference type="SAM" id="SignalP"/>
    </source>
</evidence>
<dbReference type="GeneID" id="85350514"/>
<dbReference type="EMBL" id="JAUEPS010000002">
    <property type="protein sequence ID" value="KAK0467789.1"/>
    <property type="molecule type" value="Genomic_DNA"/>
</dbReference>
<organism evidence="13 14">
    <name type="scientific">Armillaria tabescens</name>
    <name type="common">Ringless honey mushroom</name>
    <name type="synonym">Agaricus tabescens</name>
    <dbReference type="NCBI Taxonomy" id="1929756"/>
    <lineage>
        <taxon>Eukaryota</taxon>
        <taxon>Fungi</taxon>
        <taxon>Dikarya</taxon>
        <taxon>Basidiomycota</taxon>
        <taxon>Agaricomycotina</taxon>
        <taxon>Agaricomycetes</taxon>
        <taxon>Agaricomycetidae</taxon>
        <taxon>Agaricales</taxon>
        <taxon>Marasmiineae</taxon>
        <taxon>Physalacriaceae</taxon>
        <taxon>Desarmillaria</taxon>
    </lineage>
</organism>
<comment type="similarity">
    <text evidence="2">Belongs to the BIG1 family.</text>
</comment>
<comment type="caution">
    <text evidence="13">The sequence shown here is derived from an EMBL/GenBank/DDBJ whole genome shotgun (WGS) entry which is preliminary data.</text>
</comment>
<evidence type="ECO:0000256" key="8">
    <source>
        <dbReference type="ARBA" id="ARBA00023136"/>
    </source>
</evidence>
<dbReference type="InterPro" id="IPR037654">
    <property type="entry name" value="Big1"/>
</dbReference>
<dbReference type="GO" id="GO:0006078">
    <property type="term" value="P:(1-&gt;6)-beta-D-glucan biosynthetic process"/>
    <property type="evidence" value="ECO:0007669"/>
    <property type="project" value="TreeGrafter"/>
</dbReference>
<keyword evidence="5 11" id="KW-0732">Signal</keyword>
<evidence type="ECO:0000259" key="12">
    <source>
        <dbReference type="Pfam" id="PF20520"/>
    </source>
</evidence>
<dbReference type="GO" id="GO:0005789">
    <property type="term" value="C:endoplasmic reticulum membrane"/>
    <property type="evidence" value="ECO:0007669"/>
    <property type="project" value="UniProtKB-SubCell"/>
</dbReference>
<dbReference type="Proteomes" id="UP001175211">
    <property type="component" value="Unassembled WGS sequence"/>
</dbReference>
<evidence type="ECO:0000256" key="7">
    <source>
        <dbReference type="ARBA" id="ARBA00022989"/>
    </source>
</evidence>
<comment type="subcellular location">
    <subcellularLocation>
        <location evidence="1">Endoplasmic reticulum membrane</location>
        <topology evidence="1">Single-pass type I membrane protein</topology>
    </subcellularLocation>
</comment>
<dbReference type="PANTHER" id="PTHR28285:SF1">
    <property type="entry name" value="PROTEIN BIG1"/>
    <property type="match status" value="1"/>
</dbReference>
<dbReference type="Pfam" id="PF20520">
    <property type="entry name" value="Ac45-VOA1_TM"/>
    <property type="match status" value="1"/>
</dbReference>
<keyword evidence="6" id="KW-0256">Endoplasmic reticulum</keyword>
<feature type="signal peptide" evidence="11">
    <location>
        <begin position="1"/>
        <end position="16"/>
    </location>
</feature>
<evidence type="ECO:0000256" key="3">
    <source>
        <dbReference type="ARBA" id="ARBA00022089"/>
    </source>
</evidence>
<keyword evidence="7 10" id="KW-1133">Transmembrane helix</keyword>
<evidence type="ECO:0000256" key="2">
    <source>
        <dbReference type="ARBA" id="ARBA00008203"/>
    </source>
</evidence>
<accession>A0AA39TZZ3</accession>
<evidence type="ECO:0000256" key="10">
    <source>
        <dbReference type="SAM" id="Phobius"/>
    </source>
</evidence>
<dbReference type="GO" id="GO:0071555">
    <property type="term" value="P:cell wall organization"/>
    <property type="evidence" value="ECO:0007669"/>
    <property type="project" value="UniProtKB-KW"/>
</dbReference>
<evidence type="ECO:0000256" key="4">
    <source>
        <dbReference type="ARBA" id="ARBA00022692"/>
    </source>
</evidence>
<protein>
    <recommendedName>
        <fullName evidence="3">Protein BIG1</fullName>
    </recommendedName>
</protein>
<gene>
    <name evidence="13" type="ORF">EV420DRAFT_1259676</name>
</gene>
<dbReference type="AlphaFoldDB" id="A0AA39TZZ3"/>
<evidence type="ECO:0000313" key="13">
    <source>
        <dbReference type="EMBL" id="KAK0467789.1"/>
    </source>
</evidence>
<dbReference type="InterPro" id="IPR046756">
    <property type="entry name" value="VAS1/VOA1_TM"/>
</dbReference>
<proteinExistence type="inferred from homology"/>
<evidence type="ECO:0000313" key="14">
    <source>
        <dbReference type="Proteomes" id="UP001175211"/>
    </source>
</evidence>
<sequence>MTRLAFLFSLLPVALAFSDTFPIIAWSSHSSNVLSRLPSSTHSTDLFKTILLNDEICVHEAVIVVDQPGLHASDLRNLPSNSHIARSLNSSTSSRQYPYVRHDDYSSSGDLITFAQSVSERCNARLVSLTPGYGDTSLNAGEKAVVVVSLPELSVEGYARKNSMLRRGTSSHLQVLVSALKLCFTDDLLELTLSALPYSQHLTIYSTSVLPVHRKRQSPDSPSVLDLPLTNSLAPPKGGILARYQLLTPGLILVLLIVVGVLLPIIYFGIKALASIQSPVRMDAPKGFNAADKKNQ</sequence>
<dbReference type="GO" id="GO:0009272">
    <property type="term" value="P:fungal-type cell wall biogenesis"/>
    <property type="evidence" value="ECO:0007669"/>
    <property type="project" value="TreeGrafter"/>
</dbReference>